<dbReference type="GO" id="GO:0008652">
    <property type="term" value="P:amino acid biosynthetic process"/>
    <property type="evidence" value="ECO:0007669"/>
    <property type="project" value="UniProtKB-ARBA"/>
</dbReference>
<evidence type="ECO:0000256" key="9">
    <source>
        <dbReference type="ARBA" id="ARBA00069174"/>
    </source>
</evidence>
<name>A0A0R2UI45_9GAMM</name>
<dbReference type="FunFam" id="3.20.10.10:FF:000002">
    <property type="entry name" value="D-alanine aminotransferase"/>
    <property type="match status" value="1"/>
</dbReference>
<dbReference type="Pfam" id="PF01063">
    <property type="entry name" value="Aminotran_4"/>
    <property type="match status" value="1"/>
</dbReference>
<evidence type="ECO:0000256" key="11">
    <source>
        <dbReference type="RuleBase" id="RU004106"/>
    </source>
</evidence>
<evidence type="ECO:0000256" key="1">
    <source>
        <dbReference type="ARBA" id="ARBA00001933"/>
    </source>
</evidence>
<dbReference type="EMBL" id="LICA01000024">
    <property type="protein sequence ID" value="KRO96976.1"/>
    <property type="molecule type" value="Genomic_DNA"/>
</dbReference>
<dbReference type="CDD" id="cd01558">
    <property type="entry name" value="D-AAT_like"/>
    <property type="match status" value="1"/>
</dbReference>
<accession>A0A0R2UI45</accession>
<evidence type="ECO:0000256" key="10">
    <source>
        <dbReference type="ARBA" id="ARBA00080135"/>
    </source>
</evidence>
<keyword evidence="13" id="KW-0032">Aminotransferase</keyword>
<dbReference type="GO" id="GO:0008696">
    <property type="term" value="F:4-amino-4-deoxychorismate lyase activity"/>
    <property type="evidence" value="ECO:0007669"/>
    <property type="project" value="UniProtKB-EC"/>
</dbReference>
<dbReference type="SUPFAM" id="SSF56752">
    <property type="entry name" value="D-aminoacid aminotransferase-like PLP-dependent enzymes"/>
    <property type="match status" value="1"/>
</dbReference>
<keyword evidence="13" id="KW-0808">Transferase</keyword>
<comment type="pathway">
    <text evidence="5">Cofactor biosynthesis; tetrahydrofolate biosynthesis; 4-aminobenzoate from chorismate: step 2/2.</text>
</comment>
<evidence type="ECO:0000313" key="14">
    <source>
        <dbReference type="Proteomes" id="UP000051213"/>
    </source>
</evidence>
<dbReference type="InterPro" id="IPR001544">
    <property type="entry name" value="Aminotrans_IV"/>
</dbReference>
<dbReference type="Gene3D" id="3.20.10.10">
    <property type="entry name" value="D-amino Acid Aminotransferase, subunit A, domain 2"/>
    <property type="match status" value="1"/>
</dbReference>
<dbReference type="Gene3D" id="3.30.470.10">
    <property type="match status" value="1"/>
</dbReference>
<evidence type="ECO:0000256" key="3">
    <source>
        <dbReference type="ARBA" id="ARBA00022898"/>
    </source>
</evidence>
<dbReference type="GO" id="GO:0046656">
    <property type="term" value="P:folic acid biosynthetic process"/>
    <property type="evidence" value="ECO:0007669"/>
    <property type="project" value="UniProtKB-KW"/>
</dbReference>
<dbReference type="PANTHER" id="PTHR42743:SF10">
    <property type="entry name" value="D-ALANINE AMINOTRANSFERASE"/>
    <property type="match status" value="1"/>
</dbReference>
<evidence type="ECO:0000256" key="4">
    <source>
        <dbReference type="ARBA" id="ARBA00022909"/>
    </source>
</evidence>
<evidence type="ECO:0000256" key="8">
    <source>
        <dbReference type="ARBA" id="ARBA00054027"/>
    </source>
</evidence>
<comment type="function">
    <text evidence="8">Involved in the biosynthesis of p-aminobenzoate (PABA), a precursor of tetrahydrofolate. Converts 4-amino-4-deoxychorismate into 4-aminobenzoate (PABA) and pyruvate.</text>
</comment>
<dbReference type="InterPro" id="IPR036038">
    <property type="entry name" value="Aminotransferase-like"/>
</dbReference>
<organism evidence="13 14">
    <name type="scientific">SAR92 bacterium BACL26 MAG-121220-bin70</name>
    <dbReference type="NCBI Taxonomy" id="1655626"/>
    <lineage>
        <taxon>Bacteria</taxon>
        <taxon>Pseudomonadati</taxon>
        <taxon>Pseudomonadota</taxon>
        <taxon>Gammaproteobacteria</taxon>
        <taxon>Cellvibrionales</taxon>
        <taxon>Porticoccaceae</taxon>
        <taxon>SAR92 clade</taxon>
    </lineage>
</organism>
<dbReference type="GO" id="GO:0008483">
    <property type="term" value="F:transaminase activity"/>
    <property type="evidence" value="ECO:0007669"/>
    <property type="project" value="UniProtKB-KW"/>
</dbReference>
<proteinExistence type="inferred from homology"/>
<keyword evidence="3 12" id="KW-0663">Pyridoxal phosphate</keyword>
<comment type="catalytic activity">
    <reaction evidence="7">
        <text>4-amino-4-deoxychorismate = 4-aminobenzoate + pyruvate + H(+)</text>
        <dbReference type="Rhea" id="RHEA:16201"/>
        <dbReference type="ChEBI" id="CHEBI:15361"/>
        <dbReference type="ChEBI" id="CHEBI:15378"/>
        <dbReference type="ChEBI" id="CHEBI:17836"/>
        <dbReference type="ChEBI" id="CHEBI:58406"/>
        <dbReference type="EC" id="4.1.3.38"/>
    </reaction>
</comment>
<dbReference type="GO" id="GO:0005829">
    <property type="term" value="C:cytosol"/>
    <property type="evidence" value="ECO:0007669"/>
    <property type="project" value="TreeGrafter"/>
</dbReference>
<dbReference type="InterPro" id="IPR050571">
    <property type="entry name" value="Class-IV_PLP-Dep_Aminotrnsfr"/>
</dbReference>
<dbReference type="PROSITE" id="PS00770">
    <property type="entry name" value="AA_TRANSFER_CLASS_4"/>
    <property type="match status" value="1"/>
</dbReference>
<protein>
    <recommendedName>
        <fullName evidence="9">Aminodeoxychorismate lyase</fullName>
        <ecNumber evidence="6">4.1.3.38</ecNumber>
    </recommendedName>
    <alternativeName>
        <fullName evidence="10">4-amino-4-deoxychorismate lyase</fullName>
    </alternativeName>
</protein>
<comment type="caution">
    <text evidence="13">The sequence shown here is derived from an EMBL/GenBank/DDBJ whole genome shotgun (WGS) entry which is preliminary data.</text>
</comment>
<dbReference type="InterPro" id="IPR043132">
    <property type="entry name" value="BCAT-like_C"/>
</dbReference>
<gene>
    <name evidence="13" type="ORF">ABS24_10020</name>
</gene>
<dbReference type="EC" id="4.1.3.38" evidence="6"/>
<comment type="similarity">
    <text evidence="2 11">Belongs to the class-IV pyridoxal-phosphate-dependent aminotransferase family.</text>
</comment>
<evidence type="ECO:0000256" key="5">
    <source>
        <dbReference type="ARBA" id="ARBA00035633"/>
    </source>
</evidence>
<dbReference type="PANTHER" id="PTHR42743">
    <property type="entry name" value="AMINO-ACID AMINOTRANSFERASE"/>
    <property type="match status" value="1"/>
</dbReference>
<evidence type="ECO:0000256" key="6">
    <source>
        <dbReference type="ARBA" id="ARBA00035676"/>
    </source>
</evidence>
<comment type="cofactor">
    <cofactor evidence="1 12">
        <name>pyridoxal 5'-phosphate</name>
        <dbReference type="ChEBI" id="CHEBI:597326"/>
    </cofactor>
</comment>
<sequence>MSIVFLNGSYMPMSEAKISPLDRGFLFGDGIYEVIPSYQGKLLGFGPHIDRMNDGFKGIGLNVDWSHQQWKSLCEDLASKNGNSNLGIYLQVSRGADTKRYHAFPANVEPTIFGFSFEIPEPPVADKTIAKGYKVSTAQDLRWQRCHIKSTALLGNVLHFQQGYDQGHDETLLFNANNELTEASSCNAFIVKNGTLITPPLDNQLLPGITRYMLLDILRNDGSIPVEERAITKQEVLDADEVWISSSTKEVGAVIEVDGSPVGDGKVGDVWLAAQRLFSAHKFNY</sequence>
<evidence type="ECO:0000256" key="12">
    <source>
        <dbReference type="RuleBase" id="RU004516"/>
    </source>
</evidence>
<dbReference type="AlphaFoldDB" id="A0A0R2UI45"/>
<evidence type="ECO:0000256" key="2">
    <source>
        <dbReference type="ARBA" id="ARBA00009320"/>
    </source>
</evidence>
<dbReference type="InterPro" id="IPR043131">
    <property type="entry name" value="BCAT-like_N"/>
</dbReference>
<reference evidence="13 14" key="1">
    <citation type="submission" date="2015-10" db="EMBL/GenBank/DDBJ databases">
        <title>Metagenome-Assembled Genomes uncover a global brackish microbiome.</title>
        <authorList>
            <person name="Hugerth L.W."/>
            <person name="Larsson J."/>
            <person name="Alneberg J."/>
            <person name="Lindh M.V."/>
            <person name="Legrand C."/>
            <person name="Pinhassi J."/>
            <person name="Andersson A.F."/>
        </authorList>
    </citation>
    <scope>NUCLEOTIDE SEQUENCE [LARGE SCALE GENOMIC DNA]</scope>
    <source>
        <strain evidence="13">BACL26 MAG-121220-bin70</strain>
    </source>
</reference>
<dbReference type="Proteomes" id="UP000051213">
    <property type="component" value="Unassembled WGS sequence"/>
</dbReference>
<evidence type="ECO:0000256" key="7">
    <source>
        <dbReference type="ARBA" id="ARBA00049529"/>
    </source>
</evidence>
<evidence type="ECO:0000313" key="13">
    <source>
        <dbReference type="EMBL" id="KRO96976.1"/>
    </source>
</evidence>
<dbReference type="InterPro" id="IPR018300">
    <property type="entry name" value="Aminotrans_IV_CS"/>
</dbReference>
<keyword evidence="4" id="KW-0289">Folate biosynthesis</keyword>